<dbReference type="Pfam" id="PF00158">
    <property type="entry name" value="Sigma54_activat"/>
    <property type="match status" value="1"/>
</dbReference>
<dbReference type="KEGG" id="mmab:HQ865_04455"/>
<dbReference type="Pfam" id="PF25601">
    <property type="entry name" value="AAA_lid_14"/>
    <property type="match status" value="1"/>
</dbReference>
<accession>A0A7D4TKU8</accession>
<dbReference type="CDD" id="cd00156">
    <property type="entry name" value="REC"/>
    <property type="match status" value="1"/>
</dbReference>
<dbReference type="AlphaFoldDB" id="A0A7D4TKU8"/>
<dbReference type="GO" id="GO:0006355">
    <property type="term" value="P:regulation of DNA-templated transcription"/>
    <property type="evidence" value="ECO:0007669"/>
    <property type="project" value="InterPro"/>
</dbReference>
<dbReference type="Proteomes" id="UP000505355">
    <property type="component" value="Chromosome"/>
</dbReference>
<dbReference type="InterPro" id="IPR001789">
    <property type="entry name" value="Sig_transdc_resp-reg_receiver"/>
</dbReference>
<evidence type="ECO:0000313" key="7">
    <source>
        <dbReference type="Proteomes" id="UP000505355"/>
    </source>
</evidence>
<evidence type="ECO:0000313" key="6">
    <source>
        <dbReference type="EMBL" id="QKJ29033.1"/>
    </source>
</evidence>
<feature type="modified residue" description="4-aspartylphosphate" evidence="3">
    <location>
        <position position="55"/>
    </location>
</feature>
<sequence length="450" mass="51434">MTNGYHIFIVEDDPWYGEILQYHLSLNPDYKVTKFMNGEDCIRELHQKPDLITMDYSLPDMNGAELLKQVQQVNPNIPVVIISAQEDVTTAIELYKKGIADYLVKDDHTKDLLWNAVNRIRENQALKKEVEILREELGHKYEFGKIIIGSSAPIKKIFTLMEKAARTNINVSVTGETGTGKELVAKAIHYHSDRKKKPFVALNMAAIPAELLESELFGHEKGAFTGALARKNGKFEEANGGTLFLDEIGEMDVNLQSKLLRVLQERELTRVGGTDKIKLDIRLIVATHKNLAEQVKQGKFREDFYYRIMGLPIELPPLRERGNDLLLLAKFFLDEFCKDNKLPAKQFSTRAKERLLKYDFPGNVRELKSMVDLAAVMADGDEIQEEDIRFSAPQSEEDIFAKEKTLKEYTNQIVQHFLNKYNHSVLKVAEKLDVGKSTIYKMIQEKEIEG</sequence>
<feature type="domain" description="Response regulatory" evidence="5">
    <location>
        <begin position="6"/>
        <end position="120"/>
    </location>
</feature>
<dbReference type="SMART" id="SM00382">
    <property type="entry name" value="AAA"/>
    <property type="match status" value="1"/>
</dbReference>
<keyword evidence="3" id="KW-0597">Phosphoprotein</keyword>
<dbReference type="PROSITE" id="PS50045">
    <property type="entry name" value="SIGMA54_INTERACT_4"/>
    <property type="match status" value="1"/>
</dbReference>
<name>A0A7D4TKU8_9SPHI</name>
<evidence type="ECO:0000256" key="2">
    <source>
        <dbReference type="ARBA" id="ARBA00022840"/>
    </source>
</evidence>
<dbReference type="SMART" id="SM00448">
    <property type="entry name" value="REC"/>
    <property type="match status" value="1"/>
</dbReference>
<evidence type="ECO:0000259" key="5">
    <source>
        <dbReference type="PROSITE" id="PS50110"/>
    </source>
</evidence>
<dbReference type="InterPro" id="IPR025943">
    <property type="entry name" value="Sigma_54_int_dom_ATP-bd_2"/>
</dbReference>
<dbReference type="Gene3D" id="1.10.8.60">
    <property type="match status" value="1"/>
</dbReference>
<dbReference type="PROSITE" id="PS50110">
    <property type="entry name" value="RESPONSE_REGULATORY"/>
    <property type="match status" value="1"/>
</dbReference>
<reference evidence="6 7" key="1">
    <citation type="submission" date="2020-05" db="EMBL/GenBank/DDBJ databases">
        <title>Mucilaginibacter mali sp. nov.</title>
        <authorList>
            <person name="Kim H.S."/>
            <person name="Lee K.C."/>
            <person name="Suh M.K."/>
            <person name="Kim J.-S."/>
            <person name="Han K.-I."/>
            <person name="Eom M.K."/>
            <person name="Shin Y.K."/>
            <person name="Lee J.-S."/>
        </authorList>
    </citation>
    <scope>NUCLEOTIDE SEQUENCE [LARGE SCALE GENOMIC DNA]</scope>
    <source>
        <strain evidence="6 7">G2-14</strain>
    </source>
</reference>
<dbReference type="FunFam" id="3.40.50.300:FF:000006">
    <property type="entry name" value="DNA-binding transcriptional regulator NtrC"/>
    <property type="match status" value="1"/>
</dbReference>
<dbReference type="SUPFAM" id="SSF52172">
    <property type="entry name" value="CheY-like"/>
    <property type="match status" value="1"/>
</dbReference>
<dbReference type="InterPro" id="IPR003593">
    <property type="entry name" value="AAA+_ATPase"/>
</dbReference>
<dbReference type="SUPFAM" id="SSF52540">
    <property type="entry name" value="P-loop containing nucleoside triphosphate hydrolases"/>
    <property type="match status" value="1"/>
</dbReference>
<dbReference type="Pfam" id="PF00072">
    <property type="entry name" value="Response_reg"/>
    <property type="match status" value="1"/>
</dbReference>
<evidence type="ECO:0000259" key="4">
    <source>
        <dbReference type="PROSITE" id="PS50045"/>
    </source>
</evidence>
<dbReference type="PROSITE" id="PS00676">
    <property type="entry name" value="SIGMA54_INTERACT_2"/>
    <property type="match status" value="1"/>
</dbReference>
<dbReference type="InterPro" id="IPR002078">
    <property type="entry name" value="Sigma_54_int"/>
</dbReference>
<dbReference type="InterPro" id="IPR027417">
    <property type="entry name" value="P-loop_NTPase"/>
</dbReference>
<dbReference type="GO" id="GO:0005524">
    <property type="term" value="F:ATP binding"/>
    <property type="evidence" value="ECO:0007669"/>
    <property type="project" value="UniProtKB-KW"/>
</dbReference>
<dbReference type="InterPro" id="IPR011006">
    <property type="entry name" value="CheY-like_superfamily"/>
</dbReference>
<dbReference type="CDD" id="cd00009">
    <property type="entry name" value="AAA"/>
    <property type="match status" value="1"/>
</dbReference>
<gene>
    <name evidence="6" type="ORF">HQ865_04455</name>
</gene>
<dbReference type="GO" id="GO:0000160">
    <property type="term" value="P:phosphorelay signal transduction system"/>
    <property type="evidence" value="ECO:0007669"/>
    <property type="project" value="InterPro"/>
</dbReference>
<dbReference type="EMBL" id="CP054139">
    <property type="protein sequence ID" value="QKJ29033.1"/>
    <property type="molecule type" value="Genomic_DNA"/>
</dbReference>
<dbReference type="PANTHER" id="PTHR32071:SF121">
    <property type="entry name" value="SIGMA L-DEPENDENT TRANSCRIPTIONAL REGULATOR YQIR-RELATED"/>
    <property type="match status" value="1"/>
</dbReference>
<dbReference type="PANTHER" id="PTHR32071">
    <property type="entry name" value="TRANSCRIPTIONAL REGULATORY PROTEIN"/>
    <property type="match status" value="1"/>
</dbReference>
<keyword evidence="7" id="KW-1185">Reference proteome</keyword>
<dbReference type="Gene3D" id="3.40.50.300">
    <property type="entry name" value="P-loop containing nucleotide triphosphate hydrolases"/>
    <property type="match status" value="1"/>
</dbReference>
<proteinExistence type="predicted"/>
<keyword evidence="2" id="KW-0067">ATP-binding</keyword>
<keyword evidence="1" id="KW-0547">Nucleotide-binding</keyword>
<evidence type="ECO:0000256" key="3">
    <source>
        <dbReference type="PROSITE-ProRule" id="PRU00169"/>
    </source>
</evidence>
<dbReference type="RefSeq" id="WP_173413731.1">
    <property type="nucleotide sequence ID" value="NZ_CP054139.1"/>
</dbReference>
<evidence type="ECO:0000256" key="1">
    <source>
        <dbReference type="ARBA" id="ARBA00022741"/>
    </source>
</evidence>
<organism evidence="6 7">
    <name type="scientific">Mucilaginibacter mali</name>
    <dbReference type="NCBI Taxonomy" id="2740462"/>
    <lineage>
        <taxon>Bacteria</taxon>
        <taxon>Pseudomonadati</taxon>
        <taxon>Bacteroidota</taxon>
        <taxon>Sphingobacteriia</taxon>
        <taxon>Sphingobacteriales</taxon>
        <taxon>Sphingobacteriaceae</taxon>
        <taxon>Mucilaginibacter</taxon>
    </lineage>
</organism>
<feature type="domain" description="Sigma-54 factor interaction" evidence="4">
    <location>
        <begin position="147"/>
        <end position="376"/>
    </location>
</feature>
<dbReference type="Gene3D" id="3.40.50.2300">
    <property type="match status" value="1"/>
</dbReference>
<dbReference type="InterPro" id="IPR058031">
    <property type="entry name" value="AAA_lid_NorR"/>
</dbReference>
<protein>
    <submittedName>
        <fullName evidence="6">Sigma-54-dependent Fis family transcriptional regulator</fullName>
    </submittedName>
</protein>